<dbReference type="Gene3D" id="3.20.20.80">
    <property type="entry name" value="Glycosidases"/>
    <property type="match status" value="1"/>
</dbReference>
<proteinExistence type="predicted"/>
<dbReference type="EMBL" id="VDCQ01000076">
    <property type="protein sequence ID" value="TNJ61211.1"/>
    <property type="molecule type" value="Genomic_DNA"/>
</dbReference>
<evidence type="ECO:0000313" key="1">
    <source>
        <dbReference type="EMBL" id="TNJ61211.1"/>
    </source>
</evidence>
<dbReference type="Proteomes" id="UP000307943">
    <property type="component" value="Unassembled WGS sequence"/>
</dbReference>
<reference evidence="1 2" key="1">
    <citation type="submission" date="2019-05" db="EMBL/GenBank/DDBJ databases">
        <title>We sequenced the genome of Paenibacillus hemerocallicola KCTC 33185 for further insight into its adaptation and study the phylogeny of Paenibacillus.</title>
        <authorList>
            <person name="Narsing Rao M.P."/>
        </authorList>
    </citation>
    <scope>NUCLEOTIDE SEQUENCE [LARGE SCALE GENOMIC DNA]</scope>
    <source>
        <strain evidence="1 2">KCTC 33185</strain>
    </source>
</reference>
<dbReference type="PANTHER" id="PTHR43405:SF1">
    <property type="entry name" value="GLYCOSYL HYDROLASE DIGH"/>
    <property type="match status" value="1"/>
</dbReference>
<gene>
    <name evidence="1" type="ORF">FE784_34590</name>
</gene>
<organism evidence="1 2">
    <name type="scientific">Paenibacillus hemerocallicola</name>
    <dbReference type="NCBI Taxonomy" id="1172614"/>
    <lineage>
        <taxon>Bacteria</taxon>
        <taxon>Bacillati</taxon>
        <taxon>Bacillota</taxon>
        <taxon>Bacilli</taxon>
        <taxon>Bacillales</taxon>
        <taxon>Paenibacillaceae</taxon>
        <taxon>Paenibacillus</taxon>
    </lineage>
</organism>
<comment type="caution">
    <text evidence="1">The sequence shown here is derived from an EMBL/GenBank/DDBJ whole genome shotgun (WGS) entry which is preliminary data.</text>
</comment>
<dbReference type="RefSeq" id="WP_139606818.1">
    <property type="nucleotide sequence ID" value="NZ_VDCQ01000076.1"/>
</dbReference>
<dbReference type="OrthoDB" id="2480973at2"/>
<dbReference type="InterPro" id="IPR052177">
    <property type="entry name" value="Divisome_Glycosyl_Hydrolase"/>
</dbReference>
<keyword evidence="2" id="KW-1185">Reference proteome</keyword>
<protein>
    <submittedName>
        <fullName evidence="1">Uncharacterized protein</fullName>
    </submittedName>
</protein>
<accession>A0A5C4T057</accession>
<name>A0A5C4T057_9BACL</name>
<dbReference type="PANTHER" id="PTHR43405">
    <property type="entry name" value="GLYCOSYL HYDROLASE DIGH"/>
    <property type="match status" value="1"/>
</dbReference>
<sequence length="1312" mass="143808">MEDDATSLQAAGWSRRIPPATGVYIVDSSHSLGNPNQIATKTVPPGQYLLYGDQNASATSTYTTLSKKMPIGPGAWTLGFSAKFVDLMKPGQNPAYRGISFEIFAGGKEYKITFNDTNKILAMTNASGAYVQQEAAMPDDDAFHQWEIAYDGNYTVTVKLDGNAAATFTGLGFAVSGRADELVILNAPLNWQSGTNEVYIDHLTMHSSGQVIPTDMLFDDNASSLSDTGWSRSLTPIDGLYITDGGNSLGNPNGVQMKAVPQGQYLLYGNQQATIQGKYVRILKDVPIGTGAWTLEFSARFVDLMKPSANHADRGVYFDIYAAGKRYKITFNDTDKIMANAATRKQVQMPEDDAFHKWEIAFNGADTVYVKLDNAVVATFVNVSSSVSGIPDRVQIANVPLNWESGTNEVYLDYVKLYKTVLGDPNLLLNDDASSFQTANWSVYAPVADAYFTDYGRTNGTVGGMVYAEEGRYLTYARATAANAVRMTKGFDIGAGPWALEFDARMATLVEPGTAGAEQGFMVEVVAGGKLYKLVYNDDDKLYIGKGDGGYEVIEKGLLSATYYDNWGIAYDEHDRLIVTRNGSKLGYWSGAGVPVQQADRVSIINQAAGAAGETIVHLDRIKLVKSMLPEWSEFQPLIAGATVLPDSDSEEITAVVPLFDADPLRFATNPLTLEATLTQDGLVVDQLQQPVTGNTVSLQLAAPGRSGWMDLALKLKDGNVVKSEASYKVDVHPSVSVLLPDQHATAVTGQVYLFTDIDQAVDSSGKPSWQAGWTLADYNYEGINSGGVVIESTYGAALKLPVGLNGWYGVYIGYVTGTEGMIVSDGTVSRQIDMDGVSPGEPYGSKAIAEVFALASDFGNGTVSLSPIPGKRARIAYVKLKGLSPEEIALYTKPDEGEAGKRVIYNNDGYSDYFSGRYNNEQSLLNNAVNFFEGQDANSLYWALGTTMLILRDSEVAGRPYASLTPQQEQNLMRDGDKRVRDVVYGYIDAGKDPLTIVAGRANELGLDAYASLRMGAFYNQNVYPWLNGNLYTEYANKGYLQKKSNGASDVRMSYAYAEFRQYVIDVLKEAASVTDEEGQPLLKGVELDYCRYPNVLGYESILTDAYVQQYGVDPRLETTPQGQQRWNEFKADVMTDFMQDVRQELAGYQISVRIPFDTYFQNGLDIETWIQERLIDTLVVCTLGHETFFGEIDTFQEMTEGTGVKLYGNINGTLSGSDLTRQEEELLKRGIRVATGHESVGKQQYMLRAHQFYEADYDGVYIFNNWLGRAAGGQSILGELGDKVKLEKWYKLGYPAEWVQNLVTIQPAQP</sequence>
<evidence type="ECO:0000313" key="2">
    <source>
        <dbReference type="Proteomes" id="UP000307943"/>
    </source>
</evidence>